<dbReference type="Proteomes" id="UP000004980">
    <property type="component" value="Unassembled WGS sequence"/>
</dbReference>
<gene>
    <name evidence="1" type="ORF">WQE_15251</name>
</gene>
<sequence>MIPAGPTFTTVPERSSAGDFLGMGAIGERMYGGVFPGLNNAVRHIRPYAALCWMVHTLHQRAFATGEADIDVLREDTQRGIWKIQLLLNWVAKCDDEVEGYPGYDRFGDDPDEVELRKETWSNIKVSFWDTAWYKPSLLNGLRFLNAGTKQYRGTYSCTTAGITLAEAYEAEVQALGAATAKWLADPRELQCTKKRLQALRPVLELENPSAGEQKAFMRQYFGAEFDRPSEGGRNRRMGLMLALRTIQALQHEDASTTMEDIRHAMAAGWTPGGAPIDDKGLEGTRVQWAVLQVRALQRLAMETLLALVERHVLLAEQTGMARQKEDIANAVAAYLKPSQDNEVLPTIQENYDWAKAEQGAYKTLQAAGLVERNPHLGIAALKAELRGSVGMDEANWPFNAQQAVWTLIVCAIEAENLSQEKGAKRLLDWDAGKLSLNRLRKAMITYKNESTEEFSRHVVRHFVIEQHLSVATERSVAGLDGKQRFVFSPERDGLARSAEVGAARFVDAQESWDILFHALLLLRNCGKLRFEPVEDGPAYTNRFDGTFTLNKAGRLLLEEAV</sequence>
<accession>A0ABN0FNV6</accession>
<evidence type="ECO:0000313" key="1">
    <source>
        <dbReference type="EMBL" id="EIN00399.1"/>
    </source>
</evidence>
<protein>
    <submittedName>
        <fullName evidence="1">Uncharacterized protein</fullName>
    </submittedName>
</protein>
<comment type="caution">
    <text evidence="1">The sequence shown here is derived from an EMBL/GenBank/DDBJ whole genome shotgun (WGS) entry which is preliminary data.</text>
</comment>
<evidence type="ECO:0000313" key="2">
    <source>
        <dbReference type="Proteomes" id="UP000004980"/>
    </source>
</evidence>
<proteinExistence type="predicted"/>
<organism evidence="1 2">
    <name type="scientific">Paraburkholderia hospita</name>
    <dbReference type="NCBI Taxonomy" id="169430"/>
    <lineage>
        <taxon>Bacteria</taxon>
        <taxon>Pseudomonadati</taxon>
        <taxon>Pseudomonadota</taxon>
        <taxon>Betaproteobacteria</taxon>
        <taxon>Burkholderiales</taxon>
        <taxon>Burkholderiaceae</taxon>
        <taxon>Paraburkholderia</taxon>
    </lineage>
</organism>
<keyword evidence="2" id="KW-1185">Reference proteome</keyword>
<dbReference type="EMBL" id="AKAU01000079">
    <property type="protein sequence ID" value="EIN00399.1"/>
    <property type="molecule type" value="Genomic_DNA"/>
</dbReference>
<dbReference type="RefSeq" id="WP_007582208.1">
    <property type="nucleotide sequence ID" value="NZ_AKAU01000079.1"/>
</dbReference>
<reference evidence="1 2" key="1">
    <citation type="journal article" date="2012" name="J. Bacteriol.">
        <title>Draft Genome Sequence of the Soil Bacterium Burkholderia terrae Strain BS001, Which Interacts with Fungal Surface Structures.</title>
        <authorList>
            <person name="Nazir R."/>
            <person name="Hansen M.A."/>
            <person name="Sorensen S."/>
            <person name="van Elsas J.D."/>
        </authorList>
    </citation>
    <scope>NUCLEOTIDE SEQUENCE [LARGE SCALE GENOMIC DNA]</scope>
    <source>
        <strain evidence="1 2">BS001</strain>
    </source>
</reference>
<name>A0ABN0FNV6_9BURK</name>